<keyword evidence="2" id="KW-1185">Reference proteome</keyword>
<comment type="caution">
    <text evidence="1">The sequence shown here is derived from an EMBL/GenBank/DDBJ whole genome shotgun (WGS) entry which is preliminary data.</text>
</comment>
<sequence>MKSSMLSSPSKTSTFPLPKLLALILFTCILLYFLTSLTMVLTSSSCSNFMYSSRLSSPFPVGDIVFGLASTRTSWARQKEYLKLWWKPEEMRGCVFVDTLPTDHNNGSVDPGLPEVRVSEDTSQFRYTHKHGYRSLIRVARMITETVKLDYAEVKWYVFGDGDTVFMTDNLVKVLSKYNHELWYYVGTNSEIMEQNGANSFEMGFWGAGFAISAPLAKVLAKVFDSCLERYHHLYGSDSRIYSCLAELGVGLTHEPGFHQMDIRGNIFGLLAAHPLAPLVSLSRLSEVEPIFPNMTAINAAQHLFKAVVIDSERMLQQTVCYDRWFSWTISVSWGYAVEVFDHHIYLPDTLRVQDTFSPWKKGAAEPKYSFSTRPLHPDPCRRSSIFFFDRIYARKNTITSHYRRMTPENCTFDPMASPKKLQEIVVYSQKSNLGPNQLWAPRRQCCDVLPSSVGQKLELHIRECGEDELIRIHA</sequence>
<dbReference type="EMBL" id="JBDFQZ010000003">
    <property type="protein sequence ID" value="KAK9741097.1"/>
    <property type="molecule type" value="Genomic_DNA"/>
</dbReference>
<dbReference type="FunFam" id="3.90.550.50:FF:000006">
    <property type="entry name" value="Fringe-related protein-like"/>
    <property type="match status" value="1"/>
</dbReference>
<evidence type="ECO:0000313" key="1">
    <source>
        <dbReference type="EMBL" id="KAK9741097.1"/>
    </source>
</evidence>
<proteinExistence type="predicted"/>
<dbReference type="Pfam" id="PF04646">
    <property type="entry name" value="DUF604"/>
    <property type="match status" value="1"/>
</dbReference>
<dbReference type="Proteomes" id="UP001443914">
    <property type="component" value="Unassembled WGS sequence"/>
</dbReference>
<name>A0AAW1M6S8_SAPOF</name>
<protein>
    <submittedName>
        <fullName evidence="1">Uncharacterized protein</fullName>
    </submittedName>
</protein>
<organism evidence="1 2">
    <name type="scientific">Saponaria officinalis</name>
    <name type="common">Common soapwort</name>
    <name type="synonym">Lychnis saponaria</name>
    <dbReference type="NCBI Taxonomy" id="3572"/>
    <lineage>
        <taxon>Eukaryota</taxon>
        <taxon>Viridiplantae</taxon>
        <taxon>Streptophyta</taxon>
        <taxon>Embryophyta</taxon>
        <taxon>Tracheophyta</taxon>
        <taxon>Spermatophyta</taxon>
        <taxon>Magnoliopsida</taxon>
        <taxon>eudicotyledons</taxon>
        <taxon>Gunneridae</taxon>
        <taxon>Pentapetalae</taxon>
        <taxon>Caryophyllales</taxon>
        <taxon>Caryophyllaceae</taxon>
        <taxon>Caryophylleae</taxon>
        <taxon>Saponaria</taxon>
    </lineage>
</organism>
<gene>
    <name evidence="1" type="ORF">RND81_03G081200</name>
</gene>
<dbReference type="PANTHER" id="PTHR10811">
    <property type="entry name" value="FRINGE-RELATED"/>
    <property type="match status" value="1"/>
</dbReference>
<dbReference type="Gene3D" id="3.90.550.50">
    <property type="match status" value="1"/>
</dbReference>
<accession>A0AAW1M6S8</accession>
<reference evidence="1" key="1">
    <citation type="submission" date="2024-03" db="EMBL/GenBank/DDBJ databases">
        <title>WGS assembly of Saponaria officinalis var. Norfolk2.</title>
        <authorList>
            <person name="Jenkins J."/>
            <person name="Shu S."/>
            <person name="Grimwood J."/>
            <person name="Barry K."/>
            <person name="Goodstein D."/>
            <person name="Schmutz J."/>
            <person name="Leebens-Mack J."/>
            <person name="Osbourn A."/>
        </authorList>
    </citation>
    <scope>NUCLEOTIDE SEQUENCE [LARGE SCALE GENOMIC DNA]</scope>
    <source>
        <strain evidence="1">JIC</strain>
    </source>
</reference>
<evidence type="ECO:0000313" key="2">
    <source>
        <dbReference type="Proteomes" id="UP001443914"/>
    </source>
</evidence>
<dbReference type="InterPro" id="IPR006740">
    <property type="entry name" value="DUF604"/>
</dbReference>
<dbReference type="AlphaFoldDB" id="A0AAW1M6S8"/>